<dbReference type="Proteomes" id="UP000182692">
    <property type="component" value="Unassembled WGS sequence"/>
</dbReference>
<dbReference type="InterPro" id="IPR017438">
    <property type="entry name" value="ATP-NAD_kinase_N"/>
</dbReference>
<dbReference type="InterPro" id="IPR011391">
    <property type="entry name" value="AcoX_kinase"/>
</dbReference>
<reference evidence="1 2" key="1">
    <citation type="submission" date="2016-10" db="EMBL/GenBank/DDBJ databases">
        <authorList>
            <person name="de Groot N.N."/>
        </authorList>
    </citation>
    <scope>NUCLEOTIDE SEQUENCE [LARGE SCALE GENOMIC DNA]</scope>
    <source>
        <strain evidence="1 2">DSM 15893</strain>
    </source>
</reference>
<gene>
    <name evidence="1" type="ORF">SAMN03084138_03659</name>
</gene>
<dbReference type="GeneID" id="35874099"/>
<keyword evidence="1" id="KW-0418">Kinase</keyword>
<dbReference type="InterPro" id="IPR039065">
    <property type="entry name" value="AcoX-like"/>
</dbReference>
<dbReference type="GO" id="GO:0005524">
    <property type="term" value="F:ATP binding"/>
    <property type="evidence" value="ECO:0007669"/>
    <property type="project" value="UniProtKB-ARBA"/>
</dbReference>
<dbReference type="GO" id="GO:0003951">
    <property type="term" value="F:NAD+ kinase activity"/>
    <property type="evidence" value="ECO:0007669"/>
    <property type="project" value="InterPro"/>
</dbReference>
<dbReference type="STRING" id="1121869.SAMN03084138_03659"/>
<dbReference type="RefSeq" id="WP_017016948.1">
    <property type="nucleotide sequence ID" value="NZ_FOWR01000032.1"/>
</dbReference>
<dbReference type="InterPro" id="IPR016064">
    <property type="entry name" value="NAD/diacylglycerol_kinase_sf"/>
</dbReference>
<proteinExistence type="predicted"/>
<dbReference type="InterPro" id="IPR002504">
    <property type="entry name" value="NADK"/>
</dbReference>
<evidence type="ECO:0000313" key="1">
    <source>
        <dbReference type="EMBL" id="SFP96210.1"/>
    </source>
</evidence>
<organism evidence="1 2">
    <name type="scientific">Enterovibrio norvegicus DSM 15893</name>
    <dbReference type="NCBI Taxonomy" id="1121869"/>
    <lineage>
        <taxon>Bacteria</taxon>
        <taxon>Pseudomonadati</taxon>
        <taxon>Pseudomonadota</taxon>
        <taxon>Gammaproteobacteria</taxon>
        <taxon>Vibrionales</taxon>
        <taxon>Vibrionaceae</taxon>
        <taxon>Enterovibrio</taxon>
    </lineage>
</organism>
<dbReference type="GO" id="GO:0051287">
    <property type="term" value="F:NAD binding"/>
    <property type="evidence" value="ECO:0007669"/>
    <property type="project" value="UniProtKB-ARBA"/>
</dbReference>
<dbReference type="SUPFAM" id="SSF111331">
    <property type="entry name" value="NAD kinase/diacylglycerol kinase-like"/>
    <property type="match status" value="1"/>
</dbReference>
<name>A0A1I5ULW2_9GAMM</name>
<sequence>MSAITVGIIANPVSARDIRRIIAHAANLHITDRANMVLRILAGLAHTGINSVVMMPERAGLGIHIQRGLRQAKQADEARFPAFSWLDMPVTGTAQDTVHATQLMKEQNVAAIIVLGGDGTHRLVVRECGNIPIAGVSSGTNNAFPPLLEPTITGLATGLAIRGKVPSSEAFRSNKCLDVRVNDQRDIALVDVAIVREQFTGALAVWKAESLRELFVTFGRTDGIGLSSIAGLLNPINRDDPVGLHVLFDGHGSSSTSQYLSAPLAPGLLAELPIQSSSVIQPNTRITPATTSGSLALDGERELPFSASDNVCITLRLNAFNTINVERCMAFAAQHRLFIQSRRRMPAPSSQGEHHE</sequence>
<dbReference type="OrthoDB" id="4292700at2"/>
<dbReference type="PANTHER" id="PTHR40697:SF3">
    <property type="entry name" value="ACETOIN CATABOLISM PROTEIN X"/>
    <property type="match status" value="1"/>
</dbReference>
<dbReference type="Pfam" id="PF01513">
    <property type="entry name" value="NAD_kinase"/>
    <property type="match status" value="1"/>
</dbReference>
<dbReference type="Gene3D" id="3.40.50.10330">
    <property type="entry name" value="Probable inorganic polyphosphate/atp-NAD kinase, domain 1"/>
    <property type="match status" value="1"/>
</dbReference>
<dbReference type="PANTHER" id="PTHR40697">
    <property type="entry name" value="ACETOIN CATABOLISM PROTEIN X"/>
    <property type="match status" value="1"/>
</dbReference>
<accession>A0A1I5ULW2</accession>
<dbReference type="PIRSF" id="PIRSF018567">
    <property type="entry name" value="AcoX"/>
    <property type="match status" value="1"/>
</dbReference>
<evidence type="ECO:0000313" key="2">
    <source>
        <dbReference type="Proteomes" id="UP000182692"/>
    </source>
</evidence>
<keyword evidence="1" id="KW-0808">Transferase</keyword>
<dbReference type="EMBL" id="FOWR01000032">
    <property type="protein sequence ID" value="SFP96210.1"/>
    <property type="molecule type" value="Genomic_DNA"/>
</dbReference>
<dbReference type="AlphaFoldDB" id="A0A1I5ULW2"/>
<protein>
    <submittedName>
        <fullName evidence="1">Predicted polyphosphate-or ATP-dependent NAD kinase</fullName>
    </submittedName>
</protein>
<dbReference type="GO" id="GO:0006741">
    <property type="term" value="P:NADP+ biosynthetic process"/>
    <property type="evidence" value="ECO:0007669"/>
    <property type="project" value="InterPro"/>
</dbReference>